<dbReference type="InterPro" id="IPR050975">
    <property type="entry name" value="Sleep_regulator"/>
</dbReference>
<sequence>MNAALTLVAFASALTCCAAIRCYECTVTSVGAGDSKCADPFYKPEPPYLRDCDSEIYKKCSKTKTYLANDKISIVRSCAEQDCVDKGCKTYDGQTVCHHCCYGDMCNGAGVLTFDFIVAVITVGLTFLLH</sequence>
<evidence type="ECO:0000256" key="2">
    <source>
        <dbReference type="SAM" id="Phobius"/>
    </source>
</evidence>
<feature type="chain" id="PRO_5034482109" evidence="3">
    <location>
        <begin position="20"/>
        <end position="130"/>
    </location>
</feature>
<keyword evidence="1 3" id="KW-0732">Signal</keyword>
<keyword evidence="2" id="KW-0812">Transmembrane</keyword>
<feature type="transmembrane region" description="Helical" evidence="2">
    <location>
        <begin position="109"/>
        <end position="129"/>
    </location>
</feature>
<dbReference type="Proteomes" id="UP000694845">
    <property type="component" value="Unplaced"/>
</dbReference>
<dbReference type="GeneID" id="110982389"/>
<evidence type="ECO:0000313" key="5">
    <source>
        <dbReference type="RefSeq" id="XP_022096450.1"/>
    </source>
</evidence>
<organism evidence="4 5">
    <name type="scientific">Acanthaster planci</name>
    <name type="common">Crown-of-thorns starfish</name>
    <dbReference type="NCBI Taxonomy" id="133434"/>
    <lineage>
        <taxon>Eukaryota</taxon>
        <taxon>Metazoa</taxon>
        <taxon>Echinodermata</taxon>
        <taxon>Eleutherozoa</taxon>
        <taxon>Asterozoa</taxon>
        <taxon>Asteroidea</taxon>
        <taxon>Valvatacea</taxon>
        <taxon>Valvatida</taxon>
        <taxon>Acanthasteridae</taxon>
        <taxon>Acanthaster</taxon>
    </lineage>
</organism>
<dbReference type="OrthoDB" id="10306945at2759"/>
<reference evidence="5" key="1">
    <citation type="submission" date="2025-08" db="UniProtKB">
        <authorList>
            <consortium name="RefSeq"/>
        </authorList>
    </citation>
    <scope>IDENTIFICATION</scope>
</reference>
<gene>
    <name evidence="5" type="primary">LOC110982389</name>
</gene>
<evidence type="ECO:0000256" key="3">
    <source>
        <dbReference type="SAM" id="SignalP"/>
    </source>
</evidence>
<name>A0A8B7YVD9_ACAPL</name>
<dbReference type="KEGG" id="aplc:110982389"/>
<evidence type="ECO:0000256" key="1">
    <source>
        <dbReference type="ARBA" id="ARBA00022729"/>
    </source>
</evidence>
<protein>
    <submittedName>
        <fullName evidence="5">Uncharacterized protein LOC110982389</fullName>
    </submittedName>
</protein>
<evidence type="ECO:0000313" key="4">
    <source>
        <dbReference type="Proteomes" id="UP000694845"/>
    </source>
</evidence>
<dbReference type="OMA" id="GCKTYDG"/>
<feature type="signal peptide" evidence="3">
    <location>
        <begin position="1"/>
        <end position="19"/>
    </location>
</feature>
<dbReference type="RefSeq" id="XP_022096450.1">
    <property type="nucleotide sequence ID" value="XM_022240758.1"/>
</dbReference>
<dbReference type="PANTHER" id="PTHR33562">
    <property type="entry name" value="ATILLA, ISOFORM B-RELATED-RELATED"/>
    <property type="match status" value="1"/>
</dbReference>
<proteinExistence type="predicted"/>
<keyword evidence="2" id="KW-0472">Membrane</keyword>
<keyword evidence="2" id="KW-1133">Transmembrane helix</keyword>
<accession>A0A8B7YVD9</accession>
<dbReference type="AlphaFoldDB" id="A0A8B7YVD9"/>
<keyword evidence="4" id="KW-1185">Reference proteome</keyword>